<dbReference type="WBParaSite" id="SPAL_0001218250.1">
    <property type="protein sequence ID" value="SPAL_0001218250.1"/>
    <property type="gene ID" value="SPAL_0001218250"/>
</dbReference>
<protein>
    <submittedName>
        <fullName evidence="2">Uncharacterized protein</fullName>
    </submittedName>
</protein>
<dbReference type="AlphaFoldDB" id="A0A0N5C2H3"/>
<organism evidence="1 2">
    <name type="scientific">Strongyloides papillosus</name>
    <name type="common">Intestinal threadworm</name>
    <dbReference type="NCBI Taxonomy" id="174720"/>
    <lineage>
        <taxon>Eukaryota</taxon>
        <taxon>Metazoa</taxon>
        <taxon>Ecdysozoa</taxon>
        <taxon>Nematoda</taxon>
        <taxon>Chromadorea</taxon>
        <taxon>Rhabditida</taxon>
        <taxon>Tylenchina</taxon>
        <taxon>Panagrolaimomorpha</taxon>
        <taxon>Strongyloidoidea</taxon>
        <taxon>Strongyloididae</taxon>
        <taxon>Strongyloides</taxon>
    </lineage>
</organism>
<evidence type="ECO:0000313" key="2">
    <source>
        <dbReference type="WBParaSite" id="SPAL_0001218250.1"/>
    </source>
</evidence>
<name>A0A0N5C2H3_STREA</name>
<reference evidence="2" key="1">
    <citation type="submission" date="2017-02" db="UniProtKB">
        <authorList>
            <consortium name="WormBaseParasite"/>
        </authorList>
    </citation>
    <scope>IDENTIFICATION</scope>
</reference>
<dbReference type="Proteomes" id="UP000046392">
    <property type="component" value="Unplaced"/>
</dbReference>
<keyword evidence="1" id="KW-1185">Reference proteome</keyword>
<evidence type="ECO:0000313" key="1">
    <source>
        <dbReference type="Proteomes" id="UP000046392"/>
    </source>
</evidence>
<proteinExistence type="predicted"/>
<accession>A0A0N5C2H3</accession>
<sequence length="98" mass="11381">MTALKQDTIELMDILCKYEADTIAQMFLVKVDNDYLSENNFNNILLIDNFSQNSTNKNPKYDTVFSWIDADYIDSITIEEEKKLNSNFNSTDSIHDNI</sequence>